<dbReference type="Proteomes" id="UP001075354">
    <property type="component" value="Chromosome 5"/>
</dbReference>
<proteinExistence type="predicted"/>
<evidence type="ECO:0000313" key="2">
    <source>
        <dbReference type="Proteomes" id="UP001075354"/>
    </source>
</evidence>
<organism evidence="1 2">
    <name type="scientific">Megalurothrips usitatus</name>
    <name type="common">bean blossom thrips</name>
    <dbReference type="NCBI Taxonomy" id="439358"/>
    <lineage>
        <taxon>Eukaryota</taxon>
        <taxon>Metazoa</taxon>
        <taxon>Ecdysozoa</taxon>
        <taxon>Arthropoda</taxon>
        <taxon>Hexapoda</taxon>
        <taxon>Insecta</taxon>
        <taxon>Pterygota</taxon>
        <taxon>Neoptera</taxon>
        <taxon>Paraneoptera</taxon>
        <taxon>Thysanoptera</taxon>
        <taxon>Terebrantia</taxon>
        <taxon>Thripoidea</taxon>
        <taxon>Thripidae</taxon>
        <taxon>Megalurothrips</taxon>
    </lineage>
</organism>
<accession>A0AAV7XTN4</accession>
<keyword evidence="2" id="KW-1185">Reference proteome</keyword>
<dbReference type="AlphaFoldDB" id="A0AAV7XTN4"/>
<dbReference type="EMBL" id="JAPTSV010000005">
    <property type="protein sequence ID" value="KAJ1528122.1"/>
    <property type="molecule type" value="Genomic_DNA"/>
</dbReference>
<protein>
    <submittedName>
        <fullName evidence="1">Uncharacterized protein</fullName>
    </submittedName>
</protein>
<comment type="caution">
    <text evidence="1">The sequence shown here is derived from an EMBL/GenBank/DDBJ whole genome shotgun (WGS) entry which is preliminary data.</text>
</comment>
<evidence type="ECO:0000313" key="1">
    <source>
        <dbReference type="EMBL" id="KAJ1528122.1"/>
    </source>
</evidence>
<reference evidence="1" key="1">
    <citation type="submission" date="2022-12" db="EMBL/GenBank/DDBJ databases">
        <title>Chromosome-level genome assembly of the bean flower thrips Megalurothrips usitatus.</title>
        <authorList>
            <person name="Ma L."/>
            <person name="Liu Q."/>
            <person name="Li H."/>
            <person name="Cai W."/>
        </authorList>
    </citation>
    <scope>NUCLEOTIDE SEQUENCE</scope>
    <source>
        <strain evidence="1">Cailab_2022a</strain>
    </source>
</reference>
<gene>
    <name evidence="1" type="ORF">ONE63_008036</name>
</gene>
<sequence length="130" mass="14300">MERGDSAILKIEMQLVPEGVEGFITFNMAYVGMAHLVSSVQVQVSSTLVQQTLVRGVAMETLGAYLTGMDDTDFFERLGLIFRSAIEEELVITTTRVISVHDMVTLIVNFRPLSEGIDTGPEEPDLAYDA</sequence>
<name>A0AAV7XTN4_9NEOP</name>